<dbReference type="SUPFAM" id="SSF50978">
    <property type="entry name" value="WD40 repeat-like"/>
    <property type="match status" value="1"/>
</dbReference>
<dbReference type="InterPro" id="IPR036322">
    <property type="entry name" value="WD40_repeat_dom_sf"/>
</dbReference>
<evidence type="ECO:0000313" key="2">
    <source>
        <dbReference type="Proteomes" id="UP000015453"/>
    </source>
</evidence>
<reference evidence="1 2" key="1">
    <citation type="journal article" date="2013" name="BMC Genomics">
        <title>The miniature genome of a carnivorous plant Genlisea aurea contains a low number of genes and short non-coding sequences.</title>
        <authorList>
            <person name="Leushkin E.V."/>
            <person name="Sutormin R.A."/>
            <person name="Nabieva E.R."/>
            <person name="Penin A.A."/>
            <person name="Kondrashov A.S."/>
            <person name="Logacheva M.D."/>
        </authorList>
    </citation>
    <scope>NUCLEOTIDE SEQUENCE [LARGE SCALE GENOMIC DNA]</scope>
</reference>
<proteinExistence type="predicted"/>
<organism evidence="1 2">
    <name type="scientific">Genlisea aurea</name>
    <dbReference type="NCBI Taxonomy" id="192259"/>
    <lineage>
        <taxon>Eukaryota</taxon>
        <taxon>Viridiplantae</taxon>
        <taxon>Streptophyta</taxon>
        <taxon>Embryophyta</taxon>
        <taxon>Tracheophyta</taxon>
        <taxon>Spermatophyta</taxon>
        <taxon>Magnoliopsida</taxon>
        <taxon>eudicotyledons</taxon>
        <taxon>Gunneridae</taxon>
        <taxon>Pentapetalae</taxon>
        <taxon>asterids</taxon>
        <taxon>lamiids</taxon>
        <taxon>Lamiales</taxon>
        <taxon>Lentibulariaceae</taxon>
        <taxon>Genlisea</taxon>
    </lineage>
</organism>
<evidence type="ECO:0000313" key="1">
    <source>
        <dbReference type="EMBL" id="EPS62881.1"/>
    </source>
</evidence>
<dbReference type="OrthoDB" id="10251154at2759"/>
<accession>S8CEI5</accession>
<dbReference type="PANTHER" id="PTHR14085">
    <property type="entry name" value="WD-REPEAT PROTEIN BING4"/>
    <property type="match status" value="1"/>
</dbReference>
<dbReference type="PANTHER" id="PTHR14085:SF3">
    <property type="entry name" value="WD REPEAT-CONTAINING PROTEIN 46"/>
    <property type="match status" value="1"/>
</dbReference>
<feature type="non-terminal residue" evidence="1">
    <location>
        <position position="176"/>
    </location>
</feature>
<dbReference type="GO" id="GO:0000462">
    <property type="term" value="P:maturation of SSU-rRNA from tricistronic rRNA transcript (SSU-rRNA, 5.8S rRNA, LSU-rRNA)"/>
    <property type="evidence" value="ECO:0007669"/>
    <property type="project" value="TreeGrafter"/>
</dbReference>
<sequence>QQVDPEEERKVTKYLRGQAADLQGLRDKKLKGQLAVREALYGRSAQAAAKAEKWLMPSEAGFLETEGVEKTWEVEQEDIAGEVGIRNLREQYDIVLPDFGPYTIDFDLSGRFMVAGGRKGHLALMDLEKMDLIREFQVRETVRDAVLLHNHNFFAAAQKNYVYIYDSNGKEVHCLK</sequence>
<feature type="non-terminal residue" evidence="1">
    <location>
        <position position="1"/>
    </location>
</feature>
<name>S8CEI5_9LAMI</name>
<dbReference type="InterPro" id="IPR015943">
    <property type="entry name" value="WD40/YVTN_repeat-like_dom_sf"/>
</dbReference>
<protein>
    <submittedName>
        <fullName evidence="1">Uncharacterized protein</fullName>
    </submittedName>
</protein>
<comment type="caution">
    <text evidence="1">The sequence shown here is derived from an EMBL/GenBank/DDBJ whole genome shotgun (WGS) entry which is preliminary data.</text>
</comment>
<dbReference type="EMBL" id="AUSU01005834">
    <property type="protein sequence ID" value="EPS62881.1"/>
    <property type="molecule type" value="Genomic_DNA"/>
</dbReference>
<dbReference type="Gene3D" id="2.130.10.10">
    <property type="entry name" value="YVTN repeat-like/Quinoprotein amine dehydrogenase"/>
    <property type="match status" value="1"/>
</dbReference>
<dbReference type="GO" id="GO:0030686">
    <property type="term" value="C:90S preribosome"/>
    <property type="evidence" value="ECO:0007669"/>
    <property type="project" value="TreeGrafter"/>
</dbReference>
<dbReference type="GO" id="GO:0032040">
    <property type="term" value="C:small-subunit processome"/>
    <property type="evidence" value="ECO:0007669"/>
    <property type="project" value="TreeGrafter"/>
</dbReference>
<dbReference type="Proteomes" id="UP000015453">
    <property type="component" value="Unassembled WGS sequence"/>
</dbReference>
<gene>
    <name evidence="1" type="ORF">M569_11907</name>
</gene>
<dbReference type="AlphaFoldDB" id="S8CEI5"/>
<dbReference type="InterPro" id="IPR040315">
    <property type="entry name" value="WDR46/Utp7"/>
</dbReference>
<keyword evidence="2" id="KW-1185">Reference proteome</keyword>